<gene>
    <name evidence="3" type="ORF">HNR23_002993</name>
</gene>
<dbReference type="FunFam" id="3.40.50.720:FF:000084">
    <property type="entry name" value="Short-chain dehydrogenase reductase"/>
    <property type="match status" value="1"/>
</dbReference>
<dbReference type="InterPro" id="IPR020904">
    <property type="entry name" value="Sc_DH/Rdtase_CS"/>
</dbReference>
<dbReference type="PANTHER" id="PTHR42760">
    <property type="entry name" value="SHORT-CHAIN DEHYDROGENASES/REDUCTASES FAMILY MEMBER"/>
    <property type="match status" value="1"/>
</dbReference>
<dbReference type="EMBL" id="JACHDS010000001">
    <property type="protein sequence ID" value="MBB6172933.1"/>
    <property type="molecule type" value="Genomic_DNA"/>
</dbReference>
<organism evidence="3 4">
    <name type="scientific">Nocardiopsis mwathae</name>
    <dbReference type="NCBI Taxonomy" id="1472723"/>
    <lineage>
        <taxon>Bacteria</taxon>
        <taxon>Bacillati</taxon>
        <taxon>Actinomycetota</taxon>
        <taxon>Actinomycetes</taxon>
        <taxon>Streptosporangiales</taxon>
        <taxon>Nocardiopsidaceae</taxon>
        <taxon>Nocardiopsis</taxon>
    </lineage>
</organism>
<dbReference type="InterPro" id="IPR036291">
    <property type="entry name" value="NAD(P)-bd_dom_sf"/>
</dbReference>
<name>A0A7W9YIV1_9ACTN</name>
<keyword evidence="2 3" id="KW-0560">Oxidoreductase</keyword>
<proteinExistence type="inferred from homology"/>
<comment type="similarity">
    <text evidence="1">Belongs to the short-chain dehydrogenases/reductases (SDR) family.</text>
</comment>
<keyword evidence="4" id="KW-1185">Reference proteome</keyword>
<dbReference type="Pfam" id="PF13561">
    <property type="entry name" value="adh_short_C2"/>
    <property type="match status" value="1"/>
</dbReference>
<evidence type="ECO:0000313" key="4">
    <source>
        <dbReference type="Proteomes" id="UP000546642"/>
    </source>
</evidence>
<dbReference type="RefSeq" id="WP_184076154.1">
    <property type="nucleotide sequence ID" value="NZ_JACHDS010000001.1"/>
</dbReference>
<evidence type="ECO:0000256" key="2">
    <source>
        <dbReference type="ARBA" id="ARBA00023002"/>
    </source>
</evidence>
<sequence length="254" mass="25882">MAESLGTPQGTRAPTALVTGGAGGIGRAVCAALAEAGAEVIVCDLDEHRAREVARTLPAGRAVGIDLGDRSRVEAGVARIRGIAPHVDVLVHNAGIGVLGPFAESDPADWDLMWRVNTRAPMLLTRAFLPGMIARGRGRLVFVSSDGARAGAGGEGAYAATKSALFGLAKTLARETARYGVTSNVVCPGPTDTPMLREVGARHPGLVAELTRRIPAGRLGTPADVAAAVAFLASPSAAYITGQTLSVSGGITMQ</sequence>
<dbReference type="PRINTS" id="PR00080">
    <property type="entry name" value="SDRFAMILY"/>
</dbReference>
<accession>A0A7W9YIV1</accession>
<dbReference type="AlphaFoldDB" id="A0A7W9YIV1"/>
<dbReference type="PANTHER" id="PTHR42760:SF133">
    <property type="entry name" value="3-OXOACYL-[ACYL-CARRIER-PROTEIN] REDUCTASE"/>
    <property type="match status" value="1"/>
</dbReference>
<dbReference type="GO" id="GO:0016616">
    <property type="term" value="F:oxidoreductase activity, acting on the CH-OH group of donors, NAD or NADP as acceptor"/>
    <property type="evidence" value="ECO:0007669"/>
    <property type="project" value="TreeGrafter"/>
</dbReference>
<dbReference type="PROSITE" id="PS00061">
    <property type="entry name" value="ADH_SHORT"/>
    <property type="match status" value="1"/>
</dbReference>
<dbReference type="Proteomes" id="UP000546642">
    <property type="component" value="Unassembled WGS sequence"/>
</dbReference>
<reference evidence="3 4" key="1">
    <citation type="submission" date="2020-08" db="EMBL/GenBank/DDBJ databases">
        <title>Sequencing the genomes of 1000 actinobacteria strains.</title>
        <authorList>
            <person name="Klenk H.-P."/>
        </authorList>
    </citation>
    <scope>NUCLEOTIDE SEQUENCE [LARGE SCALE GENOMIC DNA]</scope>
    <source>
        <strain evidence="3 4">DSM 46659</strain>
    </source>
</reference>
<dbReference type="PRINTS" id="PR00081">
    <property type="entry name" value="GDHRDH"/>
</dbReference>
<dbReference type="SUPFAM" id="SSF51735">
    <property type="entry name" value="NAD(P)-binding Rossmann-fold domains"/>
    <property type="match status" value="1"/>
</dbReference>
<evidence type="ECO:0000256" key="1">
    <source>
        <dbReference type="ARBA" id="ARBA00006484"/>
    </source>
</evidence>
<dbReference type="EC" id="1.1.1.-" evidence="3"/>
<dbReference type="Gene3D" id="3.40.50.720">
    <property type="entry name" value="NAD(P)-binding Rossmann-like Domain"/>
    <property type="match status" value="1"/>
</dbReference>
<evidence type="ECO:0000313" key="3">
    <source>
        <dbReference type="EMBL" id="MBB6172933.1"/>
    </source>
</evidence>
<comment type="caution">
    <text evidence="3">The sequence shown here is derived from an EMBL/GenBank/DDBJ whole genome shotgun (WGS) entry which is preliminary data.</text>
</comment>
<protein>
    <submittedName>
        <fullName evidence="3">2-hydroxycyclohexanecarboxyl-CoA dehydrogenase</fullName>
        <ecNumber evidence="3">1.1.1.-</ecNumber>
    </submittedName>
</protein>
<dbReference type="InterPro" id="IPR002347">
    <property type="entry name" value="SDR_fam"/>
</dbReference>
<dbReference type="CDD" id="cd05233">
    <property type="entry name" value="SDR_c"/>
    <property type="match status" value="1"/>
</dbReference>